<evidence type="ECO:0000256" key="1">
    <source>
        <dbReference type="ARBA" id="ARBA00023002"/>
    </source>
</evidence>
<sequence length="332" mass="35987">MSQTVFVSGATGFIAQHVVVQLLEKNYKVVGTVRSASKGDNLKKNLNSENFSYEIVSDLEKEGAFEAALEKHPEATVFIHTASPVVFDTKDVEKELLFPAVHGTKNVLTAIKNVAPQIKKVVITSSVAAVAGADNDKTVPVDETSWNDTTWEASKKDGHFGYYGSKTFAEKAAWDFVKDEKPNFTLSTINPSFVFGPQAFDSEVGSQLNLSNTVISNLLSVKPGDEVPQSDGSSVDVRDVAAAHILAFEKDEAIGKRLLLTNEDFTSQTILDAISKGVPELKGSISVGVPGSNPPAPFYNDKKSREILGLTYIDLTTTVSETVRQYLKHKTS</sequence>
<comment type="similarity">
    <text evidence="2">Belongs to the NAD(P)-dependent epimerase/dehydratase family. Dihydroflavonol-4-reductase subfamily.</text>
</comment>
<dbReference type="SUPFAM" id="SSF51735">
    <property type="entry name" value="NAD(P)-binding Rossmann-fold domains"/>
    <property type="match status" value="1"/>
</dbReference>
<dbReference type="InterPro" id="IPR001509">
    <property type="entry name" value="Epimerase_deHydtase"/>
</dbReference>
<organism evidence="4 5">
    <name type="scientific">[Candida] anglica</name>
    <dbReference type="NCBI Taxonomy" id="148631"/>
    <lineage>
        <taxon>Eukaryota</taxon>
        <taxon>Fungi</taxon>
        <taxon>Dikarya</taxon>
        <taxon>Ascomycota</taxon>
        <taxon>Saccharomycotina</taxon>
        <taxon>Pichiomycetes</taxon>
        <taxon>Debaryomycetaceae</taxon>
        <taxon>Kurtzmaniella</taxon>
    </lineage>
</organism>
<protein>
    <submittedName>
        <fullName evidence="4">NADPH-dependent methylglyoxal reductase Grp2p</fullName>
    </submittedName>
</protein>
<evidence type="ECO:0000313" key="5">
    <source>
        <dbReference type="Proteomes" id="UP001497600"/>
    </source>
</evidence>
<dbReference type="PANTHER" id="PTHR10366:SF564">
    <property type="entry name" value="STEROL-4-ALPHA-CARBOXYLATE 3-DEHYDROGENASE, DECARBOXYLATING"/>
    <property type="match status" value="1"/>
</dbReference>
<dbReference type="CDD" id="cd05227">
    <property type="entry name" value="AR_SDR_e"/>
    <property type="match status" value="1"/>
</dbReference>
<reference evidence="4 5" key="1">
    <citation type="submission" date="2024-01" db="EMBL/GenBank/DDBJ databases">
        <authorList>
            <consortium name="Genoscope - CEA"/>
            <person name="William W."/>
        </authorList>
    </citation>
    <scope>NUCLEOTIDE SEQUENCE [LARGE SCALE GENOMIC DNA]</scope>
    <source>
        <strain evidence="4 5">29B2s-10</strain>
    </source>
</reference>
<dbReference type="InterPro" id="IPR036291">
    <property type="entry name" value="NAD(P)-bd_dom_sf"/>
</dbReference>
<evidence type="ECO:0000259" key="3">
    <source>
        <dbReference type="Pfam" id="PF01370"/>
    </source>
</evidence>
<keyword evidence="1" id="KW-0560">Oxidoreductase</keyword>
<keyword evidence="5" id="KW-1185">Reference proteome</keyword>
<dbReference type="Proteomes" id="UP001497600">
    <property type="component" value="Chromosome G"/>
</dbReference>
<name>A0ABP0EI67_9ASCO</name>
<dbReference type="EMBL" id="OZ004259">
    <property type="protein sequence ID" value="CAK7918618.1"/>
    <property type="molecule type" value="Genomic_DNA"/>
</dbReference>
<dbReference type="PANTHER" id="PTHR10366">
    <property type="entry name" value="NAD DEPENDENT EPIMERASE/DEHYDRATASE"/>
    <property type="match status" value="1"/>
</dbReference>
<feature type="domain" description="NAD-dependent epimerase/dehydratase" evidence="3">
    <location>
        <begin position="5"/>
        <end position="254"/>
    </location>
</feature>
<dbReference type="Pfam" id="PF01370">
    <property type="entry name" value="Epimerase"/>
    <property type="match status" value="1"/>
</dbReference>
<dbReference type="InterPro" id="IPR050425">
    <property type="entry name" value="NAD(P)_dehydrat-like"/>
</dbReference>
<dbReference type="Gene3D" id="3.40.50.720">
    <property type="entry name" value="NAD(P)-binding Rossmann-like Domain"/>
    <property type="match status" value="1"/>
</dbReference>
<accession>A0ABP0EI67</accession>
<evidence type="ECO:0000313" key="4">
    <source>
        <dbReference type="EMBL" id="CAK7918618.1"/>
    </source>
</evidence>
<proteinExistence type="inferred from homology"/>
<gene>
    <name evidence="4" type="primary">GRP2</name>
    <name evidence="4" type="ORF">CAAN4_G14048</name>
</gene>
<evidence type="ECO:0000256" key="2">
    <source>
        <dbReference type="ARBA" id="ARBA00023445"/>
    </source>
</evidence>